<dbReference type="Pfam" id="PF13517">
    <property type="entry name" value="FG-GAP_3"/>
    <property type="match status" value="1"/>
</dbReference>
<feature type="chain" id="PRO_5013400012" description="ASPIC/UnbV domain-containing protein" evidence="2">
    <location>
        <begin position="20"/>
        <end position="544"/>
    </location>
</feature>
<sequence>MRILLIIGAFFLSMVTAMAENAPLIDEQSGIAIPSMISDAAISNLRTKYEGDWDYFVGGGVAAFDCNDDHYPDLYFAGGESQAQLYINQSTRGGALTFAKAKAQNLNLDKVVATYPIDIDSNGIVDLMVLRLGENILFKGLGNCQFEPANEQWNFDGGDEWSTAFSATWEADKKWPTLAIGNYVDRKAEGTPWGTCSDNQLFRPSASDDGFAEAQSLKAYCTLSVLFSDWNRSGAQSLRVSNDRQYNKNGREQLWRLAADKPATEFTRKDGFKKLNIWGMGIASHDVNADGYPDYFLTSMGDNKLRSYVGNGEKPKYKNMAFKLGITAHKPWSEKSALLSTAWHAQFADFNNDALIDLFIAKGNVDQMPDFAQHDPNNLLLGKPDGSFFEAAERAGMHATKLTRGAAIVDLNLDGRLDIVEVNRNEFPGVLRNLSTSHALGNWIALDIRRLDYNKSSIGAWIEVKINGKVQRKEITNGGGHASGSLGLHHFGMAAAKQADIRIIWPDGQTSDWMTMNANQFATINKQDSAVTFWSPSNNAKMMQ</sequence>
<accession>A0A2A4YU04</accession>
<dbReference type="InterPro" id="IPR011519">
    <property type="entry name" value="UnbV_ASPIC"/>
</dbReference>
<dbReference type="SUPFAM" id="SSF69318">
    <property type="entry name" value="Integrin alpha N-terminal domain"/>
    <property type="match status" value="1"/>
</dbReference>
<evidence type="ECO:0000256" key="2">
    <source>
        <dbReference type="SAM" id="SignalP"/>
    </source>
</evidence>
<organism evidence="4">
    <name type="scientific">OCS116 cluster bacterium</name>
    <dbReference type="NCBI Taxonomy" id="2030921"/>
    <lineage>
        <taxon>Bacteria</taxon>
        <taxon>Pseudomonadati</taxon>
        <taxon>Pseudomonadota</taxon>
        <taxon>Alphaproteobacteria</taxon>
        <taxon>OCS116 cluster</taxon>
    </lineage>
</organism>
<dbReference type="PANTHER" id="PTHR16026">
    <property type="entry name" value="CARTILAGE ACIDIC PROTEIN 1"/>
    <property type="match status" value="1"/>
</dbReference>
<feature type="signal peptide" evidence="2">
    <location>
        <begin position="1"/>
        <end position="19"/>
    </location>
</feature>
<feature type="domain" description="ASPIC/UnbV" evidence="3">
    <location>
        <begin position="458"/>
        <end position="521"/>
    </location>
</feature>
<gene>
    <name evidence="4" type="ORF">COB13_14550</name>
</gene>
<dbReference type="InterPro" id="IPR013517">
    <property type="entry name" value="FG-GAP"/>
</dbReference>
<evidence type="ECO:0000256" key="1">
    <source>
        <dbReference type="ARBA" id="ARBA00022729"/>
    </source>
</evidence>
<protein>
    <recommendedName>
        <fullName evidence="3">ASPIC/UnbV domain-containing protein</fullName>
    </recommendedName>
</protein>
<reference key="1">
    <citation type="submission" date="2017-08" db="EMBL/GenBank/DDBJ databases">
        <title>A dynamic microbial community with high functional redundancy inhabits the cold, oxic subseafloor aquifer.</title>
        <authorList>
            <person name="Tully B.J."/>
            <person name="Wheat C.G."/>
            <person name="Glazer B.T."/>
            <person name="Huber J.A."/>
        </authorList>
    </citation>
    <scope>NUCLEOTIDE SEQUENCE [LARGE SCALE GENOMIC DNA]</scope>
</reference>
<keyword evidence="1 2" id="KW-0732">Signal</keyword>
<dbReference type="Pfam" id="PF07593">
    <property type="entry name" value="UnbV_ASPIC"/>
    <property type="match status" value="1"/>
</dbReference>
<dbReference type="Gene3D" id="2.130.10.130">
    <property type="entry name" value="Integrin alpha, N-terminal"/>
    <property type="match status" value="1"/>
</dbReference>
<dbReference type="InterPro" id="IPR027039">
    <property type="entry name" value="Crtac1"/>
</dbReference>
<dbReference type="PANTHER" id="PTHR16026:SF0">
    <property type="entry name" value="CARTILAGE ACIDIC PROTEIN 1"/>
    <property type="match status" value="1"/>
</dbReference>
<evidence type="ECO:0000259" key="3">
    <source>
        <dbReference type="Pfam" id="PF07593"/>
    </source>
</evidence>
<dbReference type="AlphaFoldDB" id="A0A2A4YU04"/>
<name>A0A2A4YU04_9PROT</name>
<evidence type="ECO:0000313" key="4">
    <source>
        <dbReference type="EMBL" id="PCI98100.1"/>
    </source>
</evidence>
<dbReference type="InterPro" id="IPR028994">
    <property type="entry name" value="Integrin_alpha_N"/>
</dbReference>
<proteinExistence type="predicted"/>
<dbReference type="EMBL" id="NVUS01000024">
    <property type="protein sequence ID" value="PCI98100.1"/>
    <property type="molecule type" value="Genomic_DNA"/>
</dbReference>
<comment type="caution">
    <text evidence="4">The sequence shown here is derived from an EMBL/GenBank/DDBJ whole genome shotgun (WGS) entry which is preliminary data.</text>
</comment>
<reference evidence="4" key="2">
    <citation type="journal article" date="2018" name="ISME J.">
        <title>A dynamic microbial community with high functional redundancy inhabits the cold, oxic subseafloor aquifer.</title>
        <authorList>
            <person name="Tully B.J."/>
            <person name="Wheat C.G."/>
            <person name="Glazer B.T."/>
            <person name="Huber J.A."/>
        </authorList>
    </citation>
    <scope>NUCLEOTIDE SEQUENCE</scope>
    <source>
        <strain evidence="4">NORP83</strain>
    </source>
</reference>